<reference evidence="2 3" key="1">
    <citation type="journal article" date="2018" name="Mol. Plant">
        <title>The genome of Artemisia annua provides insight into the evolution of Asteraceae family and artemisinin biosynthesis.</title>
        <authorList>
            <person name="Shen Q."/>
            <person name="Zhang L."/>
            <person name="Liao Z."/>
            <person name="Wang S."/>
            <person name="Yan T."/>
            <person name="Shi P."/>
            <person name="Liu M."/>
            <person name="Fu X."/>
            <person name="Pan Q."/>
            <person name="Wang Y."/>
            <person name="Lv Z."/>
            <person name="Lu X."/>
            <person name="Zhang F."/>
            <person name="Jiang W."/>
            <person name="Ma Y."/>
            <person name="Chen M."/>
            <person name="Hao X."/>
            <person name="Li L."/>
            <person name="Tang Y."/>
            <person name="Lv G."/>
            <person name="Zhou Y."/>
            <person name="Sun X."/>
            <person name="Brodelius P.E."/>
            <person name="Rose J.K.C."/>
            <person name="Tang K."/>
        </authorList>
    </citation>
    <scope>NUCLEOTIDE SEQUENCE [LARGE SCALE GENOMIC DNA]</scope>
    <source>
        <strain evidence="3">cv. Huhao1</strain>
        <tissue evidence="2">Leaf</tissue>
    </source>
</reference>
<dbReference type="SUPFAM" id="SSF51430">
    <property type="entry name" value="NAD(P)-linked oxidoreductase"/>
    <property type="match status" value="1"/>
</dbReference>
<gene>
    <name evidence="2" type="ORF">CTI12_AA018340</name>
</gene>
<evidence type="ECO:0000313" key="3">
    <source>
        <dbReference type="Proteomes" id="UP000245207"/>
    </source>
</evidence>
<dbReference type="Pfam" id="PF00248">
    <property type="entry name" value="Aldo_ket_red"/>
    <property type="match status" value="1"/>
</dbReference>
<protein>
    <submittedName>
        <fullName evidence="2">Aldose reductase</fullName>
    </submittedName>
</protein>
<dbReference type="OrthoDB" id="416253at2759"/>
<dbReference type="InterPro" id="IPR036812">
    <property type="entry name" value="NAD(P)_OxRdtase_dom_sf"/>
</dbReference>
<dbReference type="Proteomes" id="UP000245207">
    <property type="component" value="Unassembled WGS sequence"/>
</dbReference>
<feature type="domain" description="NADP-dependent oxidoreductase" evidence="1">
    <location>
        <begin position="80"/>
        <end position="122"/>
    </location>
</feature>
<dbReference type="EMBL" id="PKPP01000063">
    <property type="protein sequence ID" value="PWA98532.1"/>
    <property type="molecule type" value="Genomic_DNA"/>
</dbReference>
<dbReference type="InterPro" id="IPR023210">
    <property type="entry name" value="NADP_OxRdtase_dom"/>
</dbReference>
<proteinExistence type="predicted"/>
<dbReference type="Gene3D" id="3.20.20.100">
    <property type="entry name" value="NADP-dependent oxidoreductase domain"/>
    <property type="match status" value="1"/>
</dbReference>
<comment type="caution">
    <text evidence="2">The sequence shown here is derived from an EMBL/GenBank/DDBJ whole genome shotgun (WGS) entry which is preliminary data.</text>
</comment>
<keyword evidence="3" id="KW-1185">Reference proteome</keyword>
<dbReference type="GO" id="GO:0016491">
    <property type="term" value="F:oxidoreductase activity"/>
    <property type="evidence" value="ECO:0007669"/>
    <property type="project" value="InterPro"/>
</dbReference>
<evidence type="ECO:0000313" key="2">
    <source>
        <dbReference type="EMBL" id="PWA98532.1"/>
    </source>
</evidence>
<sequence>MNRTNNWEDIIQKVQNKLATWKMSKTVNRRIEASRAQFFLGKRWYRQKENSMGSMEVLNSKEKGGLGKGRQGLKAAMDAGIERKDLFVTSKLWCSDLSPERVRPALMNTLQELQLDYLDLYLRLSPNESAADRISDANAKDKDRLINLTHLTVSLNCSV</sequence>
<name>A0A2U1QKN1_ARTAN</name>
<dbReference type="InterPro" id="IPR020471">
    <property type="entry name" value="AKR"/>
</dbReference>
<accession>A0A2U1QKN1</accession>
<dbReference type="PANTHER" id="PTHR11732">
    <property type="entry name" value="ALDO/KETO REDUCTASE"/>
    <property type="match status" value="1"/>
</dbReference>
<dbReference type="AlphaFoldDB" id="A0A2U1QKN1"/>
<organism evidence="2 3">
    <name type="scientific">Artemisia annua</name>
    <name type="common">Sweet wormwood</name>
    <dbReference type="NCBI Taxonomy" id="35608"/>
    <lineage>
        <taxon>Eukaryota</taxon>
        <taxon>Viridiplantae</taxon>
        <taxon>Streptophyta</taxon>
        <taxon>Embryophyta</taxon>
        <taxon>Tracheophyta</taxon>
        <taxon>Spermatophyta</taxon>
        <taxon>Magnoliopsida</taxon>
        <taxon>eudicotyledons</taxon>
        <taxon>Gunneridae</taxon>
        <taxon>Pentapetalae</taxon>
        <taxon>asterids</taxon>
        <taxon>campanulids</taxon>
        <taxon>Asterales</taxon>
        <taxon>Asteraceae</taxon>
        <taxon>Asteroideae</taxon>
        <taxon>Anthemideae</taxon>
        <taxon>Artemisiinae</taxon>
        <taxon>Artemisia</taxon>
    </lineage>
</organism>
<dbReference type="STRING" id="35608.A0A2U1QKN1"/>
<evidence type="ECO:0000259" key="1">
    <source>
        <dbReference type="Pfam" id="PF00248"/>
    </source>
</evidence>